<dbReference type="SMART" id="SM00448">
    <property type="entry name" value="REC"/>
    <property type="match status" value="1"/>
</dbReference>
<dbReference type="GO" id="GO:0000160">
    <property type="term" value="P:phosphorelay signal transduction system"/>
    <property type="evidence" value="ECO:0007669"/>
    <property type="project" value="UniProtKB-KW"/>
</dbReference>
<evidence type="ECO:0000313" key="5">
    <source>
        <dbReference type="EMBL" id="QDG53909.1"/>
    </source>
</evidence>
<dbReference type="OrthoDB" id="5487947at2"/>
<evidence type="ECO:0000256" key="2">
    <source>
        <dbReference type="ARBA" id="ARBA00023012"/>
    </source>
</evidence>
<dbReference type="Pfam" id="PF14332">
    <property type="entry name" value="DUF4388"/>
    <property type="match status" value="1"/>
</dbReference>
<dbReference type="PANTHER" id="PTHR44591:SF14">
    <property type="entry name" value="PROTEIN PILG"/>
    <property type="match status" value="1"/>
</dbReference>
<dbReference type="InterPro" id="IPR025497">
    <property type="entry name" value="PatA-like_N"/>
</dbReference>
<dbReference type="Gene3D" id="3.40.50.2300">
    <property type="match status" value="1"/>
</dbReference>
<dbReference type="RefSeq" id="WP_141200359.1">
    <property type="nucleotide sequence ID" value="NZ_CP041186.1"/>
</dbReference>
<dbReference type="AlphaFoldDB" id="A0A4Y6Q0D9"/>
<dbReference type="EMBL" id="CP041186">
    <property type="protein sequence ID" value="QDG53909.1"/>
    <property type="molecule type" value="Genomic_DNA"/>
</dbReference>
<keyword evidence="6" id="KW-1185">Reference proteome</keyword>
<proteinExistence type="predicted"/>
<accession>A0A5B8YB75</accession>
<dbReference type="PROSITE" id="PS50110">
    <property type="entry name" value="RESPONSE_REGULATORY"/>
    <property type="match status" value="1"/>
</dbReference>
<dbReference type="PANTHER" id="PTHR44591">
    <property type="entry name" value="STRESS RESPONSE REGULATOR PROTEIN 1"/>
    <property type="match status" value="1"/>
</dbReference>
<evidence type="ECO:0000256" key="1">
    <source>
        <dbReference type="ARBA" id="ARBA00022553"/>
    </source>
</evidence>
<dbReference type="InterPro" id="IPR050595">
    <property type="entry name" value="Bact_response_regulator"/>
</dbReference>
<evidence type="ECO:0000313" key="6">
    <source>
        <dbReference type="Proteomes" id="UP000315995"/>
    </source>
</evidence>
<keyword evidence="2" id="KW-0902">Two-component regulatory system</keyword>
<dbReference type="InterPro" id="IPR001789">
    <property type="entry name" value="Sig_transdc_resp-reg_receiver"/>
</dbReference>
<protein>
    <submittedName>
        <fullName evidence="5">Response regulator</fullName>
    </submittedName>
</protein>
<keyword evidence="1 3" id="KW-0597">Phosphoprotein</keyword>
<feature type="modified residue" description="4-aspartylphosphate" evidence="3">
    <location>
        <position position="54"/>
    </location>
</feature>
<evidence type="ECO:0000256" key="3">
    <source>
        <dbReference type="PROSITE-ProRule" id="PRU00169"/>
    </source>
</evidence>
<gene>
    <name evidence="5" type="ORF">FIV42_25150</name>
</gene>
<dbReference type="SUPFAM" id="SSF52172">
    <property type="entry name" value="CheY-like"/>
    <property type="match status" value="1"/>
</dbReference>
<organism evidence="5 6">
    <name type="scientific">Persicimonas caeni</name>
    <dbReference type="NCBI Taxonomy" id="2292766"/>
    <lineage>
        <taxon>Bacteria</taxon>
        <taxon>Deltaproteobacteria</taxon>
        <taxon>Bradymonadales</taxon>
        <taxon>Bradymonadaceae</taxon>
        <taxon>Persicimonas</taxon>
    </lineage>
</organism>
<reference evidence="5 6" key="1">
    <citation type="submission" date="2019-06" db="EMBL/GenBank/DDBJ databases">
        <title>Persicimonas caeni gen. nov., sp. nov., a predatory bacterium isolated from solar saltern.</title>
        <authorList>
            <person name="Wang S."/>
        </authorList>
    </citation>
    <scope>NUCLEOTIDE SEQUENCE [LARGE SCALE GENOMIC DNA]</scope>
    <source>
        <strain evidence="5 6">YN101</strain>
    </source>
</reference>
<dbReference type="InterPro" id="IPR011006">
    <property type="entry name" value="CheY-like_superfamily"/>
</dbReference>
<dbReference type="Pfam" id="PF00072">
    <property type="entry name" value="Response_reg"/>
    <property type="match status" value="1"/>
</dbReference>
<evidence type="ECO:0000259" key="4">
    <source>
        <dbReference type="PROSITE" id="PS50110"/>
    </source>
</evidence>
<feature type="domain" description="Response regulatory" evidence="4">
    <location>
        <begin position="3"/>
        <end position="119"/>
    </location>
</feature>
<dbReference type="Proteomes" id="UP000315995">
    <property type="component" value="Chromosome"/>
</dbReference>
<sequence length="400" mass="42483">MKNVLIVDDEESFLKSLIDGLEAYSADLRVWTAFDGCEAIELLEDTPIDLVVTDLKMPQVNGFELLEHINREFPSLPVLVMTAFGSRKIARKLSELGVSQFLDKPVDFDHLVSRIFDQLDARSRGRIKGIALPTFLQLIEMEKKTCTLQVRSGDDIGLLYFLKGELINAEISGADGEEAASEIVTWQKPDIALDGVLRKQKRTIHTKLGPLLMEAYRLLDERGAGLEDEESEVEFDLGLDAASGASEPEVLSAQAANSDVDASASTASSRQLRMALEGLASLEGFVGAGVFSPSGEALALLVDEAEQARLVEVGGQADAVLGVAGAAASAAGSAGGPLIHIDGDDAHILMCTLDLDGDGRPSESAGAFAHAVLILADDSDLGRAKKTLSSVSVHVGSRVA</sequence>
<name>A0A4Y6Q0D9_PERCE</name>
<accession>A0A4Y6Q0D9</accession>
<dbReference type="CDD" id="cd00156">
    <property type="entry name" value="REC"/>
    <property type="match status" value="1"/>
</dbReference>